<dbReference type="PANTHER" id="PTHR15020">
    <property type="entry name" value="FLAVIN REDUCTASE-RELATED"/>
    <property type="match status" value="1"/>
</dbReference>
<dbReference type="SUPFAM" id="SSF51735">
    <property type="entry name" value="NAD(P)-binding Rossmann-fold domains"/>
    <property type="match status" value="1"/>
</dbReference>
<dbReference type="InterPro" id="IPR016040">
    <property type="entry name" value="NAD(P)-bd_dom"/>
</dbReference>
<dbReference type="Gene3D" id="3.40.50.720">
    <property type="entry name" value="NAD(P)-binding Rossmann-like Domain"/>
    <property type="match status" value="1"/>
</dbReference>
<accession>A0A4Q2DRP7</accession>
<reference evidence="2 3" key="1">
    <citation type="submission" date="2019-01" db="EMBL/GenBank/DDBJ databases">
        <title>Draft genome sequence of Psathyrella aberdarensis IHI B618.</title>
        <authorList>
            <person name="Buettner E."/>
            <person name="Kellner H."/>
        </authorList>
    </citation>
    <scope>NUCLEOTIDE SEQUENCE [LARGE SCALE GENOMIC DNA]</scope>
    <source>
        <strain evidence="2 3">IHI B618</strain>
    </source>
</reference>
<dbReference type="Pfam" id="PF13460">
    <property type="entry name" value="NAD_binding_10"/>
    <property type="match status" value="1"/>
</dbReference>
<dbReference type="EMBL" id="SDEE01000077">
    <property type="protein sequence ID" value="RXW22276.1"/>
    <property type="molecule type" value="Genomic_DNA"/>
</dbReference>
<evidence type="ECO:0000313" key="2">
    <source>
        <dbReference type="EMBL" id="RXW22276.1"/>
    </source>
</evidence>
<dbReference type="InterPro" id="IPR036291">
    <property type="entry name" value="NAD(P)-bd_dom_sf"/>
</dbReference>
<dbReference type="STRING" id="2316362.A0A4Q2DRP7"/>
<proteinExistence type="predicted"/>
<comment type="caution">
    <text evidence="2">The sequence shown here is derived from an EMBL/GenBank/DDBJ whole genome shotgun (WGS) entry which is preliminary data.</text>
</comment>
<dbReference type="AlphaFoldDB" id="A0A4Q2DRP7"/>
<evidence type="ECO:0000313" key="3">
    <source>
        <dbReference type="Proteomes" id="UP000290288"/>
    </source>
</evidence>
<sequence>MSKNVVIIGGHGKVALRLTRLLSSSHNLTSVIRSDSEDQIKDVVEAGSTPVVLSLEDAPQSKFTDLFNKTKADVVYFTAGAGYKASEERTKKVEYEGVLKVLDAIESVDSTLKKPRFLIISALDVRDPNKIPEHYNEEDKRLSERMRQVMPAYFQWRYEADKNLVARTAFKWTILRPGGLTDEPGVGKASIGKTHLTVTISRDDFASILASLLDREDASGLAIDTVGGSTPIAEGLDTFIARGETDWIG</sequence>
<dbReference type="OrthoDB" id="10254604at2759"/>
<dbReference type="Proteomes" id="UP000290288">
    <property type="component" value="Unassembled WGS sequence"/>
</dbReference>
<name>A0A4Q2DRP7_9AGAR</name>
<keyword evidence="3" id="KW-1185">Reference proteome</keyword>
<evidence type="ECO:0000259" key="1">
    <source>
        <dbReference type="Pfam" id="PF13460"/>
    </source>
</evidence>
<feature type="domain" description="NAD(P)-binding" evidence="1">
    <location>
        <begin position="9"/>
        <end position="215"/>
    </location>
</feature>
<dbReference type="PANTHER" id="PTHR15020:SF50">
    <property type="entry name" value="UPF0659 PROTEIN YMR090W"/>
    <property type="match status" value="1"/>
</dbReference>
<gene>
    <name evidence="2" type="ORF">EST38_g3569</name>
</gene>
<organism evidence="2 3">
    <name type="scientific">Candolleomyces aberdarensis</name>
    <dbReference type="NCBI Taxonomy" id="2316362"/>
    <lineage>
        <taxon>Eukaryota</taxon>
        <taxon>Fungi</taxon>
        <taxon>Dikarya</taxon>
        <taxon>Basidiomycota</taxon>
        <taxon>Agaricomycotina</taxon>
        <taxon>Agaricomycetes</taxon>
        <taxon>Agaricomycetidae</taxon>
        <taxon>Agaricales</taxon>
        <taxon>Agaricineae</taxon>
        <taxon>Psathyrellaceae</taxon>
        <taxon>Candolleomyces</taxon>
    </lineage>
</organism>
<protein>
    <recommendedName>
        <fullName evidence="1">NAD(P)-binding domain-containing protein</fullName>
    </recommendedName>
</protein>